<keyword evidence="2" id="KW-0964">Secreted</keyword>
<dbReference type="GO" id="GO:0005615">
    <property type="term" value="C:extracellular space"/>
    <property type="evidence" value="ECO:0007669"/>
    <property type="project" value="TreeGrafter"/>
</dbReference>
<dbReference type="InterPro" id="IPR008930">
    <property type="entry name" value="Terpenoid_cyclase/PrenylTrfase"/>
</dbReference>
<protein>
    <submittedName>
        <fullName evidence="10">Uncharacterized protein</fullName>
    </submittedName>
</protein>
<dbReference type="InterPro" id="IPR051588">
    <property type="entry name" value="Cobalamin_Transport"/>
</dbReference>
<evidence type="ECO:0000256" key="6">
    <source>
        <dbReference type="PIRSR" id="PIRSR602157-2"/>
    </source>
</evidence>
<sequence>MRNLRTARVSVLIITVAFLLPTSKANKARCGNFEYRCDNGNCVSIYWLCDNADDCGDGSDERECPESDRNSVSRVNKPTRQNVNNPLSSSIESAQRKLTSWFLGGKKTQTGTEKWGAQLHRTAVALFLSNGTIFSAGHRTGEELVYEIAIRLLTYFVSNGMKTLPTTELALYINAMTVACLNPKDFHGRNLVSELRSRVNRGNYTNPFEILVLCTAGGTVTQKDVDRTSKAHDSQHRPFWVDNQAMAAMALACLSSRPDVNVDERIVQDMAEDLKKRQFRNGTVDNLRTTALVLQALHATKNIEGSFNFSAALRSIMQSQAANGSIGSFMDSYYVLPALSNKSFVDVNSDHCTRSPPSADETLAVILKGDDFKVPVQLSIYVKQEIVLDRNWRLKMPGNSSFYDAIETVKSLDTNLGVVYSVFEGKRLHLEFVWSIQEMI</sequence>
<feature type="compositionally biased region" description="Polar residues" evidence="8">
    <location>
        <begin position="72"/>
        <end position="89"/>
    </location>
</feature>
<dbReference type="EMBL" id="BPLR01003049">
    <property type="protein sequence ID" value="GIX80606.1"/>
    <property type="molecule type" value="Genomic_DNA"/>
</dbReference>
<feature type="signal peptide" evidence="9">
    <location>
        <begin position="1"/>
        <end position="25"/>
    </location>
</feature>
<dbReference type="SUPFAM" id="SSF57424">
    <property type="entry name" value="LDL receptor-like module"/>
    <property type="match status" value="1"/>
</dbReference>
<evidence type="ECO:0000256" key="3">
    <source>
        <dbReference type="ARBA" id="ARBA00022729"/>
    </source>
</evidence>
<dbReference type="PROSITE" id="PS50068">
    <property type="entry name" value="LDLRA_2"/>
    <property type="match status" value="1"/>
</dbReference>
<dbReference type="PANTHER" id="PTHR10559:SF18">
    <property type="entry name" value="TRANSCOBALAMIN II"/>
    <property type="match status" value="1"/>
</dbReference>
<dbReference type="SMART" id="SM00192">
    <property type="entry name" value="LDLa"/>
    <property type="match status" value="1"/>
</dbReference>
<evidence type="ECO:0000256" key="2">
    <source>
        <dbReference type="ARBA" id="ARBA00022525"/>
    </source>
</evidence>
<evidence type="ECO:0000256" key="4">
    <source>
        <dbReference type="ARBA" id="ARBA00023157"/>
    </source>
</evidence>
<evidence type="ECO:0000256" key="7">
    <source>
        <dbReference type="PROSITE-ProRule" id="PRU00124"/>
    </source>
</evidence>
<evidence type="ECO:0000256" key="8">
    <source>
        <dbReference type="SAM" id="MobiDB-lite"/>
    </source>
</evidence>
<dbReference type="PROSITE" id="PS01209">
    <property type="entry name" value="LDLRA_1"/>
    <property type="match status" value="1"/>
</dbReference>
<feature type="disulfide bond" evidence="6">
    <location>
        <begin position="214"/>
        <end position="253"/>
    </location>
</feature>
<keyword evidence="5" id="KW-0170">Cobalt</keyword>
<comment type="subcellular location">
    <subcellularLocation>
        <location evidence="1">Secreted</location>
    </subcellularLocation>
</comment>
<dbReference type="InterPro" id="IPR002157">
    <property type="entry name" value="Cbl-bd_prot"/>
</dbReference>
<gene>
    <name evidence="10" type="primary">AVEN_223387_1</name>
    <name evidence="10" type="ORF">CEXT_549121</name>
</gene>
<keyword evidence="11" id="KW-1185">Reference proteome</keyword>
<dbReference type="AlphaFoldDB" id="A0AAV4NA85"/>
<dbReference type="Gene3D" id="4.10.400.10">
    <property type="entry name" value="Low-density Lipoprotein Receptor"/>
    <property type="match status" value="1"/>
</dbReference>
<dbReference type="GO" id="GO:0015889">
    <property type="term" value="P:cobalamin transport"/>
    <property type="evidence" value="ECO:0007669"/>
    <property type="project" value="InterPro"/>
</dbReference>
<evidence type="ECO:0000256" key="9">
    <source>
        <dbReference type="SAM" id="SignalP"/>
    </source>
</evidence>
<reference evidence="10 11" key="1">
    <citation type="submission" date="2021-06" db="EMBL/GenBank/DDBJ databases">
        <title>Caerostris extrusa draft genome.</title>
        <authorList>
            <person name="Kono N."/>
            <person name="Arakawa K."/>
        </authorList>
    </citation>
    <scope>NUCLEOTIDE SEQUENCE [LARGE SCALE GENOMIC DNA]</scope>
</reference>
<feature type="disulfide bond" evidence="7">
    <location>
        <begin position="30"/>
        <end position="42"/>
    </location>
</feature>
<proteinExistence type="predicted"/>
<dbReference type="InterPro" id="IPR036055">
    <property type="entry name" value="LDL_receptor-like_sf"/>
</dbReference>
<dbReference type="SUPFAM" id="SSF48239">
    <property type="entry name" value="Terpenoid cyclases/Protein prenyltransferases"/>
    <property type="match status" value="1"/>
</dbReference>
<dbReference type="InterPro" id="IPR023415">
    <property type="entry name" value="LDLR_class-A_CS"/>
</dbReference>
<organism evidence="10 11">
    <name type="scientific">Caerostris extrusa</name>
    <name type="common">Bark spider</name>
    <name type="synonym">Caerostris bankana</name>
    <dbReference type="NCBI Taxonomy" id="172846"/>
    <lineage>
        <taxon>Eukaryota</taxon>
        <taxon>Metazoa</taxon>
        <taxon>Ecdysozoa</taxon>
        <taxon>Arthropoda</taxon>
        <taxon>Chelicerata</taxon>
        <taxon>Arachnida</taxon>
        <taxon>Araneae</taxon>
        <taxon>Araneomorphae</taxon>
        <taxon>Entelegynae</taxon>
        <taxon>Araneoidea</taxon>
        <taxon>Araneidae</taxon>
        <taxon>Caerostris</taxon>
    </lineage>
</organism>
<dbReference type="GO" id="GO:0031419">
    <property type="term" value="F:cobalamin binding"/>
    <property type="evidence" value="ECO:0007669"/>
    <property type="project" value="InterPro"/>
</dbReference>
<feature type="disulfide bond" evidence="7">
    <location>
        <begin position="49"/>
        <end position="64"/>
    </location>
</feature>
<dbReference type="InterPro" id="IPR002172">
    <property type="entry name" value="LDrepeatLR_classA_rpt"/>
</dbReference>
<evidence type="ECO:0000256" key="1">
    <source>
        <dbReference type="ARBA" id="ARBA00004613"/>
    </source>
</evidence>
<feature type="binding site" evidence="5">
    <location>
        <position position="286"/>
    </location>
    <ligand>
        <name>cyanocob(III)alamin</name>
        <dbReference type="ChEBI" id="CHEBI:17439"/>
    </ligand>
</feature>
<evidence type="ECO:0000313" key="10">
    <source>
        <dbReference type="EMBL" id="GIX80606.1"/>
    </source>
</evidence>
<name>A0AAV4NA85_CAEEX</name>
<evidence type="ECO:0000256" key="5">
    <source>
        <dbReference type="PIRSR" id="PIRSR602157-1"/>
    </source>
</evidence>
<dbReference type="Proteomes" id="UP001054945">
    <property type="component" value="Unassembled WGS sequence"/>
</dbReference>
<feature type="region of interest" description="Disordered" evidence="8">
    <location>
        <begin position="59"/>
        <end position="89"/>
    </location>
</feature>
<keyword evidence="3 9" id="KW-0732">Signal</keyword>
<feature type="disulfide bond" evidence="7">
    <location>
        <begin position="37"/>
        <end position="55"/>
    </location>
</feature>
<dbReference type="CDD" id="cd00112">
    <property type="entry name" value="LDLa"/>
    <property type="match status" value="1"/>
</dbReference>
<dbReference type="Pfam" id="PF00057">
    <property type="entry name" value="Ldl_recept_a"/>
    <property type="match status" value="1"/>
</dbReference>
<keyword evidence="4 6" id="KW-1015">Disulfide bond</keyword>
<evidence type="ECO:0000313" key="11">
    <source>
        <dbReference type="Proteomes" id="UP001054945"/>
    </source>
</evidence>
<feature type="compositionally biased region" description="Basic and acidic residues" evidence="8">
    <location>
        <begin position="59"/>
        <end position="71"/>
    </location>
</feature>
<feature type="binding site" evidence="5">
    <location>
        <position position="242"/>
    </location>
    <ligand>
        <name>cyanocob(III)alamin</name>
        <dbReference type="ChEBI" id="CHEBI:17439"/>
    </ligand>
</feature>
<dbReference type="PANTHER" id="PTHR10559">
    <property type="entry name" value="TRANSCOBALAMIN-1/GASTRIC INTRINSIC FACTOR"/>
    <property type="match status" value="1"/>
</dbReference>
<accession>A0AAV4NA85</accession>
<feature type="chain" id="PRO_5043495393" evidence="9">
    <location>
        <begin position="26"/>
        <end position="440"/>
    </location>
</feature>
<dbReference type="Pfam" id="PF01122">
    <property type="entry name" value="Cobalamin_bind"/>
    <property type="match status" value="1"/>
</dbReference>
<comment type="caution">
    <text evidence="10">The sequence shown here is derived from an EMBL/GenBank/DDBJ whole genome shotgun (WGS) entry which is preliminary data.</text>
</comment>
<dbReference type="Gene3D" id="1.50.10.20">
    <property type="match status" value="1"/>
</dbReference>